<dbReference type="InterPro" id="IPR051090">
    <property type="entry name" value="Inositol_monoP_superfamily"/>
</dbReference>
<reference evidence="6 7" key="1">
    <citation type="submission" date="2020-06" db="EMBL/GenBank/DDBJ databases">
        <title>Sphingomonas hominis sp. nov., a member of the Sphingomonas, isolated from the hair of a 22-year-old girl.</title>
        <authorList>
            <person name="Zhang D.-F."/>
            <person name="Cui X.-W."/>
        </authorList>
    </citation>
    <scope>NUCLEOTIDE SEQUENCE [LARGE SCALE GENOMIC DNA]</scope>
    <source>
        <strain evidence="6 7">HHU CXW</strain>
    </source>
</reference>
<comment type="similarity">
    <text evidence="2">Belongs to the inositol monophosphatase superfamily.</text>
</comment>
<organism evidence="6 7">
    <name type="scientific">Sphingomonas hominis</name>
    <dbReference type="NCBI Taxonomy" id="2741495"/>
    <lineage>
        <taxon>Bacteria</taxon>
        <taxon>Pseudomonadati</taxon>
        <taxon>Pseudomonadota</taxon>
        <taxon>Alphaproteobacteria</taxon>
        <taxon>Sphingomonadales</taxon>
        <taxon>Sphingomonadaceae</taxon>
        <taxon>Sphingomonas</taxon>
    </lineage>
</organism>
<evidence type="ECO:0000313" key="6">
    <source>
        <dbReference type="EMBL" id="NTS65965.1"/>
    </source>
</evidence>
<keyword evidence="3" id="KW-0479">Metal-binding</keyword>
<dbReference type="EMBL" id="JABULH010000005">
    <property type="protein sequence ID" value="NTS65965.1"/>
    <property type="molecule type" value="Genomic_DNA"/>
</dbReference>
<dbReference type="PANTHER" id="PTHR43200">
    <property type="entry name" value="PHOSPHATASE"/>
    <property type="match status" value="1"/>
</dbReference>
<accession>A0ABX2JQ66</accession>
<dbReference type="PRINTS" id="PR00377">
    <property type="entry name" value="IMPHPHTASES"/>
</dbReference>
<keyword evidence="4" id="KW-0378">Hydrolase</keyword>
<dbReference type="CDD" id="cd01641">
    <property type="entry name" value="Bacterial_IMPase_like_1"/>
    <property type="match status" value="1"/>
</dbReference>
<dbReference type="PROSITE" id="PS00629">
    <property type="entry name" value="IMP_1"/>
    <property type="match status" value="1"/>
</dbReference>
<comment type="cofactor">
    <cofactor evidence="1">
        <name>Mg(2+)</name>
        <dbReference type="ChEBI" id="CHEBI:18420"/>
    </cofactor>
</comment>
<gene>
    <name evidence="6" type="ORF">HRV97_12430</name>
</gene>
<protein>
    <submittedName>
        <fullName evidence="6">Histidinol phosphate phosphatase</fullName>
    </submittedName>
</protein>
<dbReference type="Gene3D" id="3.40.190.80">
    <property type="match status" value="1"/>
</dbReference>
<sequence>MPVRPADIQLAHRLADAAGAVIRPYFRADAGVRMKDDQSPVTLADTEAEAAMRRILDAERSGDGIVGEEYGEKPGVTGRQWVLDPIDGTRSFTVGRAIFGTLIALVEDGWPVLGIIDQPVQRERWIGVAGRATEFNGAPARTRACAALAGATIATTSPHLFGDGDVPHYLSLVAAVSGGSPRQGPVYGGDCYNYGLLASGHLDLVCESGLQLYDFAALVPVVEGAGGRMCDWNGDPLTAASAGHVLAIGDPARTDDVLEALHGAHDHGHAHDHDH</sequence>
<dbReference type="Pfam" id="PF00459">
    <property type="entry name" value="Inositol_P"/>
    <property type="match status" value="1"/>
</dbReference>
<keyword evidence="5" id="KW-0460">Magnesium</keyword>
<evidence type="ECO:0000256" key="3">
    <source>
        <dbReference type="ARBA" id="ARBA00022723"/>
    </source>
</evidence>
<proteinExistence type="inferred from homology"/>
<dbReference type="PANTHER" id="PTHR43200:SF6">
    <property type="entry name" value="3'(2'),5'-BISPHOSPHATE NUCLEOTIDASE"/>
    <property type="match status" value="1"/>
</dbReference>
<dbReference type="RefSeq" id="WP_174194589.1">
    <property type="nucleotide sequence ID" value="NZ_JABULH010000005.1"/>
</dbReference>
<name>A0ABX2JQ66_9SPHN</name>
<evidence type="ECO:0000313" key="7">
    <source>
        <dbReference type="Proteomes" id="UP000621447"/>
    </source>
</evidence>
<dbReference type="InterPro" id="IPR000760">
    <property type="entry name" value="Inositol_monophosphatase-like"/>
</dbReference>
<dbReference type="SUPFAM" id="SSF56655">
    <property type="entry name" value="Carbohydrate phosphatase"/>
    <property type="match status" value="1"/>
</dbReference>
<dbReference type="Proteomes" id="UP000621447">
    <property type="component" value="Unassembled WGS sequence"/>
</dbReference>
<dbReference type="Gene3D" id="3.30.540.10">
    <property type="entry name" value="Fructose-1,6-Bisphosphatase, subunit A, domain 1"/>
    <property type="match status" value="1"/>
</dbReference>
<comment type="caution">
    <text evidence="6">The sequence shown here is derived from an EMBL/GenBank/DDBJ whole genome shotgun (WGS) entry which is preliminary data.</text>
</comment>
<keyword evidence="7" id="KW-1185">Reference proteome</keyword>
<evidence type="ECO:0000256" key="5">
    <source>
        <dbReference type="ARBA" id="ARBA00022842"/>
    </source>
</evidence>
<evidence type="ECO:0000256" key="4">
    <source>
        <dbReference type="ARBA" id="ARBA00022801"/>
    </source>
</evidence>
<evidence type="ECO:0000256" key="1">
    <source>
        <dbReference type="ARBA" id="ARBA00001946"/>
    </source>
</evidence>
<evidence type="ECO:0000256" key="2">
    <source>
        <dbReference type="ARBA" id="ARBA00009759"/>
    </source>
</evidence>
<dbReference type="InterPro" id="IPR020583">
    <property type="entry name" value="Inositol_monoP_metal-BS"/>
</dbReference>